<evidence type="ECO:0000313" key="2">
    <source>
        <dbReference type="EMBL" id="RSM35075.1"/>
    </source>
</evidence>
<keyword evidence="1" id="KW-0812">Transmembrane</keyword>
<dbReference type="Proteomes" id="UP000286716">
    <property type="component" value="Unassembled WGS sequence"/>
</dbReference>
<keyword evidence="1" id="KW-0472">Membrane</keyword>
<name>A0A428VW67_AMYBA</name>
<keyword evidence="3" id="KW-1185">Reference proteome</keyword>
<protein>
    <submittedName>
        <fullName evidence="2">Uncharacterized protein</fullName>
    </submittedName>
</protein>
<feature type="transmembrane region" description="Helical" evidence="1">
    <location>
        <begin position="33"/>
        <end position="54"/>
    </location>
</feature>
<reference evidence="2 3" key="1">
    <citation type="submission" date="2018-05" db="EMBL/GenBank/DDBJ databases">
        <title>Evolution of GPA BGCs.</title>
        <authorList>
            <person name="Waglechner N."/>
            <person name="Wright G.D."/>
        </authorList>
    </citation>
    <scope>NUCLEOTIDE SEQUENCE [LARGE SCALE GENOMIC DNA]</scope>
    <source>
        <strain evidence="2 3">DSM 5908</strain>
    </source>
</reference>
<dbReference type="EMBL" id="QHHU01000116">
    <property type="protein sequence ID" value="RSM35075.1"/>
    <property type="molecule type" value="Genomic_DNA"/>
</dbReference>
<dbReference type="AlphaFoldDB" id="A0A428VW67"/>
<dbReference type="RefSeq" id="WP_020642594.1">
    <property type="nucleotide sequence ID" value="NZ_QHHU01000116.1"/>
</dbReference>
<gene>
    <name evidence="2" type="ORF">DMA12_45685</name>
</gene>
<organism evidence="2 3">
    <name type="scientific">Amycolatopsis balhimycina DSM 5908</name>
    <dbReference type="NCBI Taxonomy" id="1081091"/>
    <lineage>
        <taxon>Bacteria</taxon>
        <taxon>Bacillati</taxon>
        <taxon>Actinomycetota</taxon>
        <taxon>Actinomycetes</taxon>
        <taxon>Pseudonocardiales</taxon>
        <taxon>Pseudonocardiaceae</taxon>
        <taxon>Amycolatopsis</taxon>
    </lineage>
</organism>
<comment type="caution">
    <text evidence="2">The sequence shown here is derived from an EMBL/GenBank/DDBJ whole genome shotgun (WGS) entry which is preliminary data.</text>
</comment>
<accession>A0A428VW67</accession>
<sequence length="215" mass="23469">MVQQPPFTITVGSPTSPDVIVNLPPSPSSTPTIVTLIIPVVAAILAAFMTHVFAQWRAKADTKEAHRRDELGHAATMLAAAIPWVRAAQVYIVRCDEYDGDPDGKPAERLAQATEKINAADKEFLFARTAAGLIISNPVVKDCIKQVKDCYDSFAGRFEQARKKVDIQESLAECQRFRELIDALNDSVAATYSALPNTVAARRSSRTSFAHAETK</sequence>
<keyword evidence="1" id="KW-1133">Transmembrane helix</keyword>
<evidence type="ECO:0000256" key="1">
    <source>
        <dbReference type="SAM" id="Phobius"/>
    </source>
</evidence>
<proteinExistence type="predicted"/>
<evidence type="ECO:0000313" key="3">
    <source>
        <dbReference type="Proteomes" id="UP000286716"/>
    </source>
</evidence>